<name>A0ABR8L6Y1_9ACTN</name>
<sequence>MGNAGPIDEYVASMRHALRGPGGARRDLLTEARDSLLDAAEAYEGEGLPRDQAERLAVADFGTVPEVAPGFQGELTVSQGRRTAALLFLSVPLIAFMWAVIWRIFPESPHVAEIKPVWFGPLARTVDLLQLGVGVMGGLALLALGRGARLVRRPALVTRGLGVFVWIQTPLIAVMGLTLAAAAQGPVGFSGYLPGVAVSLISYALAGWMLYSAAHCLRCTRAGRALSAMDRERSLSRS</sequence>
<dbReference type="RefSeq" id="WP_191053957.1">
    <property type="nucleotide sequence ID" value="NZ_JACXRZ010000022.1"/>
</dbReference>
<feature type="transmembrane region" description="Helical" evidence="1">
    <location>
        <begin position="156"/>
        <end position="183"/>
    </location>
</feature>
<accession>A0ABR8L6Y1</accession>
<feature type="transmembrane region" description="Helical" evidence="1">
    <location>
        <begin position="125"/>
        <end position="144"/>
    </location>
</feature>
<organism evidence="2 3">
    <name type="scientific">Microbispora bryophytorum subsp. camponoti</name>
    <dbReference type="NCBI Taxonomy" id="1677852"/>
    <lineage>
        <taxon>Bacteria</taxon>
        <taxon>Bacillati</taxon>
        <taxon>Actinomycetota</taxon>
        <taxon>Actinomycetes</taxon>
        <taxon>Streptosporangiales</taxon>
        <taxon>Streptosporangiaceae</taxon>
        <taxon>Microbispora</taxon>
    </lineage>
</organism>
<gene>
    <name evidence="2" type="ORF">IEQ31_26275</name>
</gene>
<evidence type="ECO:0000256" key="1">
    <source>
        <dbReference type="SAM" id="Phobius"/>
    </source>
</evidence>
<dbReference type="EMBL" id="JACXRZ010000022">
    <property type="protein sequence ID" value="MBD3146673.1"/>
    <property type="molecule type" value="Genomic_DNA"/>
</dbReference>
<evidence type="ECO:0000313" key="3">
    <source>
        <dbReference type="Proteomes" id="UP000653231"/>
    </source>
</evidence>
<comment type="caution">
    <text evidence="2">The sequence shown here is derived from an EMBL/GenBank/DDBJ whole genome shotgun (WGS) entry which is preliminary data.</text>
</comment>
<evidence type="ECO:0000313" key="2">
    <source>
        <dbReference type="EMBL" id="MBD3146673.1"/>
    </source>
</evidence>
<dbReference type="Proteomes" id="UP000653231">
    <property type="component" value="Unassembled WGS sequence"/>
</dbReference>
<dbReference type="NCBIfam" id="NF038403">
    <property type="entry name" value="perm_prefix_1"/>
    <property type="match status" value="1"/>
</dbReference>
<keyword evidence="1" id="KW-0472">Membrane</keyword>
<keyword evidence="1" id="KW-1133">Transmembrane helix</keyword>
<reference evidence="2 3" key="1">
    <citation type="submission" date="2020-09" db="EMBL/GenBank/DDBJ databases">
        <title>Actinomycete isolated from the Camponotus japonicus Mayr.</title>
        <authorList>
            <person name="Gong X."/>
        </authorList>
    </citation>
    <scope>NUCLEOTIDE SEQUENCE [LARGE SCALE GENOMIC DNA]</scope>
    <source>
        <strain evidence="2 3">2C-HV3</strain>
    </source>
</reference>
<keyword evidence="1" id="KW-0812">Transmembrane</keyword>
<protein>
    <recommendedName>
        <fullName evidence="4">DUF1700 domain-containing protein</fullName>
    </recommendedName>
</protein>
<feature type="transmembrane region" description="Helical" evidence="1">
    <location>
        <begin position="84"/>
        <end position="105"/>
    </location>
</feature>
<feature type="transmembrane region" description="Helical" evidence="1">
    <location>
        <begin position="189"/>
        <end position="211"/>
    </location>
</feature>
<dbReference type="InterPro" id="IPR047928">
    <property type="entry name" value="Perm_prefix_1"/>
</dbReference>
<keyword evidence="3" id="KW-1185">Reference proteome</keyword>
<evidence type="ECO:0008006" key="4">
    <source>
        <dbReference type="Google" id="ProtNLM"/>
    </source>
</evidence>
<proteinExistence type="predicted"/>